<dbReference type="CDD" id="cd02909">
    <property type="entry name" value="cupin_pirin_N"/>
    <property type="match status" value="1"/>
</dbReference>
<dbReference type="InterPro" id="IPR003829">
    <property type="entry name" value="Pirin_N_dom"/>
</dbReference>
<evidence type="ECO:0000256" key="1">
    <source>
        <dbReference type="ARBA" id="ARBA00008416"/>
    </source>
</evidence>
<organism evidence="6 7">
    <name type="scientific">Ostreococcus lucimarinus (strain CCE9901)</name>
    <dbReference type="NCBI Taxonomy" id="436017"/>
    <lineage>
        <taxon>Eukaryota</taxon>
        <taxon>Viridiplantae</taxon>
        <taxon>Chlorophyta</taxon>
        <taxon>Mamiellophyceae</taxon>
        <taxon>Mamiellales</taxon>
        <taxon>Bathycoccaceae</taxon>
        <taxon>Ostreococcus</taxon>
    </lineage>
</organism>
<dbReference type="HOGENOM" id="CLU_045717_0_2_1"/>
<dbReference type="Proteomes" id="UP000001568">
    <property type="component" value="Chromosome 9"/>
</dbReference>
<reference evidence="6 7" key="1">
    <citation type="journal article" date="2007" name="Proc. Natl. Acad. Sci. U.S.A.">
        <title>The tiny eukaryote Ostreococcus provides genomic insights into the paradox of plankton speciation.</title>
        <authorList>
            <person name="Palenik B."/>
            <person name="Grimwood J."/>
            <person name="Aerts A."/>
            <person name="Rouze P."/>
            <person name="Salamov A."/>
            <person name="Putnam N."/>
            <person name="Dupont C."/>
            <person name="Jorgensen R."/>
            <person name="Derelle E."/>
            <person name="Rombauts S."/>
            <person name="Zhou K."/>
            <person name="Otillar R."/>
            <person name="Merchant S.S."/>
            <person name="Podell S."/>
            <person name="Gaasterland T."/>
            <person name="Napoli C."/>
            <person name="Gendler K."/>
            <person name="Manuell A."/>
            <person name="Tai V."/>
            <person name="Vallon O."/>
            <person name="Piganeau G."/>
            <person name="Jancek S."/>
            <person name="Heijde M."/>
            <person name="Jabbari K."/>
            <person name="Bowler C."/>
            <person name="Lohr M."/>
            <person name="Robbens S."/>
            <person name="Werner G."/>
            <person name="Dubchak I."/>
            <person name="Pazour G.J."/>
            <person name="Ren Q."/>
            <person name="Paulsen I."/>
            <person name="Delwiche C."/>
            <person name="Schmutz J."/>
            <person name="Rokhsar D."/>
            <person name="Van de Peer Y."/>
            <person name="Moreau H."/>
            <person name="Grigoriev I.V."/>
        </authorList>
    </citation>
    <scope>NUCLEOTIDE SEQUENCE [LARGE SCALE GENOMIC DNA]</scope>
    <source>
        <strain evidence="6 7">CCE9901</strain>
    </source>
</reference>
<dbReference type="RefSeq" id="XP_001419575.1">
    <property type="nucleotide sequence ID" value="XM_001419538.1"/>
</dbReference>
<evidence type="ECO:0000256" key="2">
    <source>
        <dbReference type="PIRSR" id="PIRSR006232-1"/>
    </source>
</evidence>
<dbReference type="PANTHER" id="PTHR13903">
    <property type="entry name" value="PIRIN-RELATED"/>
    <property type="match status" value="1"/>
</dbReference>
<dbReference type="SUPFAM" id="SSF51182">
    <property type="entry name" value="RmlC-like cupins"/>
    <property type="match status" value="1"/>
</dbReference>
<dbReference type="Pfam" id="PF05726">
    <property type="entry name" value="Pirin_C"/>
    <property type="match status" value="1"/>
</dbReference>
<dbReference type="KEGG" id="olu:OSTLU_34904"/>
<dbReference type="Gramene" id="ABO97868">
    <property type="protein sequence ID" value="ABO97868"/>
    <property type="gene ID" value="OSTLU_34904"/>
</dbReference>
<proteinExistence type="inferred from homology"/>
<keyword evidence="2" id="KW-0408">Iron</keyword>
<dbReference type="CDD" id="cd02247">
    <property type="entry name" value="cupin_pirin_C"/>
    <property type="match status" value="1"/>
</dbReference>
<feature type="domain" description="Pirin C-terminal" evidence="5">
    <location>
        <begin position="180"/>
        <end position="285"/>
    </location>
</feature>
<evidence type="ECO:0008006" key="8">
    <source>
        <dbReference type="Google" id="ProtNLM"/>
    </source>
</evidence>
<keyword evidence="7" id="KW-1185">Reference proteome</keyword>
<sequence length="301" mass="33091">MATCGVAAPRAVVDVVLSREQGEGRGARVRRSIGTARLKHFDPFVMLDEFKVATPAGFPDHPHRGMTTVTYVLPNAGNGCVEHEDSVGNAGMLRPGDLQFMTAGRGILHAEVPENETTCHGLQLWVNLPAKHKMDAPEYQELRASELREASKDGVRAVVIAGEAFGAESQIRTKQAPMHYIHFTMSPSSRLVQNVPEGWNCLAYTLRGRADFGRCEDVDAHNTVTFSNEPGQDGVVVQTTSESAEFVLISGRPNDEPIVQHGPFVMNTREEISQAFADFQGGKNGFESVRGWRSEIQYRTR</sequence>
<dbReference type="PIRSF" id="PIRSF006232">
    <property type="entry name" value="Pirin"/>
    <property type="match status" value="1"/>
</dbReference>
<evidence type="ECO:0000313" key="7">
    <source>
        <dbReference type="Proteomes" id="UP000001568"/>
    </source>
</evidence>
<dbReference type="EMBL" id="CP000589">
    <property type="protein sequence ID" value="ABO97868.1"/>
    <property type="molecule type" value="Genomic_DNA"/>
</dbReference>
<dbReference type="OMA" id="VAHRDNA"/>
<dbReference type="GO" id="GO:0046872">
    <property type="term" value="F:metal ion binding"/>
    <property type="evidence" value="ECO:0007669"/>
    <property type="project" value="UniProtKB-KW"/>
</dbReference>
<keyword evidence="2" id="KW-0479">Metal-binding</keyword>
<dbReference type="PANTHER" id="PTHR13903:SF8">
    <property type="entry name" value="PIRIN"/>
    <property type="match status" value="1"/>
</dbReference>
<dbReference type="InterPro" id="IPR011051">
    <property type="entry name" value="RmlC_Cupin_sf"/>
</dbReference>
<name>A4S2Q9_OSTLU</name>
<comment type="similarity">
    <text evidence="1 3">Belongs to the pirin family.</text>
</comment>
<dbReference type="STRING" id="436017.A4S2Q9"/>
<dbReference type="InterPro" id="IPR008778">
    <property type="entry name" value="Pirin_C_dom"/>
</dbReference>
<dbReference type="Pfam" id="PF02678">
    <property type="entry name" value="Pirin"/>
    <property type="match status" value="1"/>
</dbReference>
<dbReference type="Gene3D" id="2.60.120.10">
    <property type="entry name" value="Jelly Rolls"/>
    <property type="match status" value="2"/>
</dbReference>
<evidence type="ECO:0000313" key="6">
    <source>
        <dbReference type="EMBL" id="ABO97868.1"/>
    </source>
</evidence>
<feature type="domain" description="Pirin N-terminal" evidence="4">
    <location>
        <begin position="27"/>
        <end position="126"/>
    </location>
</feature>
<dbReference type="GeneID" id="5003574"/>
<comment type="cofactor">
    <cofactor evidence="2">
        <name>Fe cation</name>
        <dbReference type="ChEBI" id="CHEBI:24875"/>
    </cofactor>
    <text evidence="2">Binds 1 Fe cation per subunit.</text>
</comment>
<dbReference type="InterPro" id="IPR014710">
    <property type="entry name" value="RmlC-like_jellyroll"/>
</dbReference>
<gene>
    <name evidence="6" type="ORF">OSTLU_34904</name>
</gene>
<feature type="binding site" evidence="2">
    <location>
        <position position="61"/>
    </location>
    <ligand>
        <name>Fe cation</name>
        <dbReference type="ChEBI" id="CHEBI:24875"/>
    </ligand>
</feature>
<evidence type="ECO:0000259" key="4">
    <source>
        <dbReference type="Pfam" id="PF02678"/>
    </source>
</evidence>
<feature type="binding site" evidence="2">
    <location>
        <position position="63"/>
    </location>
    <ligand>
        <name>Fe cation</name>
        <dbReference type="ChEBI" id="CHEBI:24875"/>
    </ligand>
</feature>
<dbReference type="AlphaFoldDB" id="A4S2Q9"/>
<evidence type="ECO:0000259" key="5">
    <source>
        <dbReference type="Pfam" id="PF05726"/>
    </source>
</evidence>
<protein>
    <recommendedName>
        <fullName evidence="8">Pirin</fullName>
    </recommendedName>
</protein>
<feature type="binding site" evidence="2">
    <location>
        <position position="109"/>
    </location>
    <ligand>
        <name>Fe cation</name>
        <dbReference type="ChEBI" id="CHEBI:24875"/>
    </ligand>
</feature>
<dbReference type="eggNOG" id="ENOG502QQ5A">
    <property type="taxonomic scope" value="Eukaryota"/>
</dbReference>
<evidence type="ECO:0000256" key="3">
    <source>
        <dbReference type="RuleBase" id="RU003457"/>
    </source>
</evidence>
<feature type="binding site" evidence="2">
    <location>
        <position position="111"/>
    </location>
    <ligand>
        <name>Fe cation</name>
        <dbReference type="ChEBI" id="CHEBI:24875"/>
    </ligand>
</feature>
<dbReference type="OrthoDB" id="198735at2759"/>
<dbReference type="InterPro" id="IPR012093">
    <property type="entry name" value="Pirin"/>
</dbReference>
<accession>A4S2Q9</accession>